<feature type="region of interest" description="Disordered" evidence="8">
    <location>
        <begin position="100"/>
        <end position="125"/>
    </location>
</feature>
<dbReference type="GO" id="GO:0016117">
    <property type="term" value="P:carotenoid biosynthetic process"/>
    <property type="evidence" value="ECO:0007669"/>
    <property type="project" value="UniProtKB-KW"/>
</dbReference>
<dbReference type="Proteomes" id="UP000289954">
    <property type="component" value="Unassembled WGS sequence"/>
</dbReference>
<dbReference type="EMBL" id="BIMR01000038">
    <property type="protein sequence ID" value="GCE75622.1"/>
    <property type="molecule type" value="Genomic_DNA"/>
</dbReference>
<feature type="transmembrane region" description="Helical" evidence="9">
    <location>
        <begin position="34"/>
        <end position="54"/>
    </location>
</feature>
<dbReference type="RefSeq" id="WP_130780225.1">
    <property type="nucleotide sequence ID" value="NZ_BIMR01000038.1"/>
</dbReference>
<proteinExistence type="predicted"/>
<dbReference type="GO" id="GO:0016872">
    <property type="term" value="F:intramolecular lyase activity"/>
    <property type="evidence" value="ECO:0007669"/>
    <property type="project" value="InterPro"/>
</dbReference>
<evidence type="ECO:0000256" key="6">
    <source>
        <dbReference type="ARBA" id="ARBA00023136"/>
    </source>
</evidence>
<sequence length="125" mass="12942">MTNIVLNVAVLVVLLAVSFPTLRRLRGAPLAWTLVHLCVLTAVFDTLMIQADLYVFDPDKILGVYIAGAPLEDFAYAIAAGVAMPVVWTVLGRRRERAAAAVGPDGADGMRGTGGTGSSGDGGAS</sequence>
<name>A0A402DN98_9CELL</name>
<evidence type="ECO:0000256" key="5">
    <source>
        <dbReference type="ARBA" id="ARBA00022989"/>
    </source>
</evidence>
<feature type="transmembrane region" description="Helical" evidence="9">
    <location>
        <begin position="74"/>
        <end position="91"/>
    </location>
</feature>
<dbReference type="Pfam" id="PF18916">
    <property type="entry name" value="Lycopene_cyc"/>
    <property type="match status" value="1"/>
</dbReference>
<feature type="transmembrane region" description="Helical" evidence="9">
    <location>
        <begin position="6"/>
        <end position="22"/>
    </location>
</feature>
<keyword evidence="12" id="KW-1185">Reference proteome</keyword>
<evidence type="ECO:0000256" key="4">
    <source>
        <dbReference type="ARBA" id="ARBA00022746"/>
    </source>
</evidence>
<evidence type="ECO:0000313" key="11">
    <source>
        <dbReference type="EMBL" id="GCE75622.1"/>
    </source>
</evidence>
<keyword evidence="3 9" id="KW-0812">Transmembrane</keyword>
<accession>A0A402DN98</accession>
<keyword evidence="7" id="KW-0413">Isomerase</keyword>
<dbReference type="GO" id="GO:0045436">
    <property type="term" value="F:lycopene beta cyclase activity"/>
    <property type="evidence" value="ECO:0007669"/>
    <property type="project" value="UniProtKB-ARBA"/>
</dbReference>
<feature type="domain" description="Lycopene cyclase" evidence="10">
    <location>
        <begin position="6"/>
        <end position="87"/>
    </location>
</feature>
<evidence type="ECO:0000256" key="1">
    <source>
        <dbReference type="ARBA" id="ARBA00004141"/>
    </source>
</evidence>
<protein>
    <recommendedName>
        <fullName evidence="10">Lycopene cyclase domain-containing protein</fullName>
    </recommendedName>
</protein>
<comment type="subcellular location">
    <subcellularLocation>
        <location evidence="1">Membrane</location>
        <topology evidence="1">Multi-pass membrane protein</topology>
    </subcellularLocation>
</comment>
<comment type="pathway">
    <text evidence="2">Carotenoid biosynthesis.</text>
</comment>
<dbReference type="OrthoDB" id="4411839at2"/>
<keyword evidence="4" id="KW-0125">Carotenoid biosynthesis</keyword>
<organism evidence="11 12">
    <name type="scientific">Cellulomonas biazotea</name>
    <dbReference type="NCBI Taxonomy" id="1709"/>
    <lineage>
        <taxon>Bacteria</taxon>
        <taxon>Bacillati</taxon>
        <taxon>Actinomycetota</taxon>
        <taxon>Actinomycetes</taxon>
        <taxon>Micrococcales</taxon>
        <taxon>Cellulomonadaceae</taxon>
        <taxon>Cellulomonas</taxon>
    </lineage>
</organism>
<evidence type="ECO:0000256" key="8">
    <source>
        <dbReference type="SAM" id="MobiDB-lite"/>
    </source>
</evidence>
<evidence type="ECO:0000256" key="7">
    <source>
        <dbReference type="ARBA" id="ARBA00023235"/>
    </source>
</evidence>
<reference evidence="11 12" key="1">
    <citation type="submission" date="2019-01" db="EMBL/GenBank/DDBJ databases">
        <title>Draft genome sequence of Cellulomonas takizawaensis strain TKZ-21.</title>
        <authorList>
            <person name="Yamamura H."/>
            <person name="Hayashi T."/>
            <person name="Hamada M."/>
            <person name="Serisawa Y."/>
            <person name="Matsuyama K."/>
            <person name="Nakagawa Y."/>
            <person name="Otoguro M."/>
            <person name="Yanagida F."/>
            <person name="Hayakawa M."/>
        </authorList>
    </citation>
    <scope>NUCLEOTIDE SEQUENCE [LARGE SCALE GENOMIC DNA]</scope>
    <source>
        <strain evidence="11 12">NBRC12680</strain>
    </source>
</reference>
<dbReference type="GO" id="GO:0016020">
    <property type="term" value="C:membrane"/>
    <property type="evidence" value="ECO:0007669"/>
    <property type="project" value="UniProtKB-SubCell"/>
</dbReference>
<dbReference type="InterPro" id="IPR017825">
    <property type="entry name" value="Lycopene_cyclase_dom"/>
</dbReference>
<evidence type="ECO:0000256" key="9">
    <source>
        <dbReference type="SAM" id="Phobius"/>
    </source>
</evidence>
<comment type="caution">
    <text evidence="11">The sequence shown here is derived from an EMBL/GenBank/DDBJ whole genome shotgun (WGS) entry which is preliminary data.</text>
</comment>
<evidence type="ECO:0000313" key="12">
    <source>
        <dbReference type="Proteomes" id="UP000289954"/>
    </source>
</evidence>
<keyword evidence="5 9" id="KW-1133">Transmembrane helix</keyword>
<dbReference type="NCBIfam" id="TIGR03462">
    <property type="entry name" value="CarR_dom_SF"/>
    <property type="match status" value="1"/>
</dbReference>
<evidence type="ECO:0000259" key="10">
    <source>
        <dbReference type="Pfam" id="PF18916"/>
    </source>
</evidence>
<dbReference type="AlphaFoldDB" id="A0A402DN98"/>
<keyword evidence="6 9" id="KW-0472">Membrane</keyword>
<evidence type="ECO:0000256" key="2">
    <source>
        <dbReference type="ARBA" id="ARBA00004829"/>
    </source>
</evidence>
<gene>
    <name evidence="11" type="ORF">CBZ_06780</name>
</gene>
<feature type="compositionally biased region" description="Gly residues" evidence="8">
    <location>
        <begin position="109"/>
        <end position="125"/>
    </location>
</feature>
<evidence type="ECO:0000256" key="3">
    <source>
        <dbReference type="ARBA" id="ARBA00022692"/>
    </source>
</evidence>